<evidence type="ECO:0000259" key="1">
    <source>
        <dbReference type="Pfam" id="PF12061"/>
    </source>
</evidence>
<name>A0ABD1VZ43_9LAMI</name>
<reference evidence="3" key="1">
    <citation type="submission" date="2024-07" db="EMBL/GenBank/DDBJ databases">
        <title>Two chromosome-level genome assemblies of Korean endemic species Abeliophyllum distichum and Forsythia ovata (Oleaceae).</title>
        <authorList>
            <person name="Jang H."/>
        </authorList>
    </citation>
    <scope>NUCLEOTIDE SEQUENCE [LARGE SCALE GENOMIC DNA]</scope>
</reference>
<proteinExistence type="predicted"/>
<dbReference type="Pfam" id="PF12061">
    <property type="entry name" value="NB-LRR"/>
    <property type="match status" value="1"/>
</dbReference>
<dbReference type="Gene3D" id="1.20.5.4130">
    <property type="match status" value="1"/>
</dbReference>
<dbReference type="Proteomes" id="UP001604336">
    <property type="component" value="Unassembled WGS sequence"/>
</dbReference>
<dbReference type="InterPro" id="IPR021929">
    <property type="entry name" value="R1A-like_N"/>
</dbReference>
<evidence type="ECO:0000313" key="2">
    <source>
        <dbReference type="EMBL" id="KAL2542636.1"/>
    </source>
</evidence>
<gene>
    <name evidence="2" type="ORF">Adt_03614</name>
</gene>
<sequence length="388" mass="44536">MELTSSGDVTKLLEYLDNCRGLISTVDHAEILIDHQINTLKVDLRFLRTYLNWMKGKDSPWMFVRALRNFVQNAASEVHSLCVKPTTDGSMTRDLGLFVSNMIEETMYCKERLKLRYDSTSSEPLLDAPMTKIILKDLVDSVLENMKDLQSCETDLVVSLRKHIEALEVKLTCLRNFLSWLVDQRDSKDGVKKDKLTSLLTRMGVVIENAVFWSYFCSFCYVDQTANLKCKASYLLRMINHIELEVKDICVEFLKDSESTQSDTLSADLQTVVSIDSLLDNLLQLLNCNSSFMIPLKDKIAIFHQDLGFMRALLMDPPPRKHDKDEEDKFTKIIEDLINDVKSVIPSFSADEMKEETANEMKLVLSSFLDKFMLETGTRISQKNKNFL</sequence>
<accession>A0ABD1VZ43</accession>
<feature type="domain" description="Late blight resistance protein R1A-like N-terminal" evidence="1">
    <location>
        <begin position="117"/>
        <end position="351"/>
    </location>
</feature>
<evidence type="ECO:0000313" key="3">
    <source>
        <dbReference type="Proteomes" id="UP001604336"/>
    </source>
</evidence>
<dbReference type="EMBL" id="JBFOLK010000001">
    <property type="protein sequence ID" value="KAL2542636.1"/>
    <property type="molecule type" value="Genomic_DNA"/>
</dbReference>
<organism evidence="2 3">
    <name type="scientific">Abeliophyllum distichum</name>
    <dbReference type="NCBI Taxonomy" id="126358"/>
    <lineage>
        <taxon>Eukaryota</taxon>
        <taxon>Viridiplantae</taxon>
        <taxon>Streptophyta</taxon>
        <taxon>Embryophyta</taxon>
        <taxon>Tracheophyta</taxon>
        <taxon>Spermatophyta</taxon>
        <taxon>Magnoliopsida</taxon>
        <taxon>eudicotyledons</taxon>
        <taxon>Gunneridae</taxon>
        <taxon>Pentapetalae</taxon>
        <taxon>asterids</taxon>
        <taxon>lamiids</taxon>
        <taxon>Lamiales</taxon>
        <taxon>Oleaceae</taxon>
        <taxon>Forsythieae</taxon>
        <taxon>Abeliophyllum</taxon>
    </lineage>
</organism>
<protein>
    <submittedName>
        <fullName evidence="2">Late blight resistance protein R1-A-like</fullName>
    </submittedName>
</protein>
<dbReference type="AlphaFoldDB" id="A0ABD1VZ43"/>
<keyword evidence="3" id="KW-1185">Reference proteome</keyword>
<comment type="caution">
    <text evidence="2">The sequence shown here is derived from an EMBL/GenBank/DDBJ whole genome shotgun (WGS) entry which is preliminary data.</text>
</comment>